<keyword evidence="4 8" id="KW-0276">Fatty acid metabolism</keyword>
<evidence type="ECO:0000256" key="3">
    <source>
        <dbReference type="ARBA" id="ARBA00022516"/>
    </source>
</evidence>
<evidence type="ECO:0000256" key="5">
    <source>
        <dbReference type="ARBA" id="ARBA00023098"/>
    </source>
</evidence>
<keyword evidence="7 8" id="KW-0092">Biotin</keyword>
<evidence type="ECO:0000313" key="11">
    <source>
        <dbReference type="EMBL" id="GBU04972.1"/>
    </source>
</evidence>
<evidence type="ECO:0000313" key="12">
    <source>
        <dbReference type="EMBL" id="TCS66858.1"/>
    </source>
</evidence>
<dbReference type="Gene3D" id="2.40.50.100">
    <property type="match status" value="1"/>
</dbReference>
<keyword evidence="3 8" id="KW-0444">Lipid biosynthesis</keyword>
<evidence type="ECO:0000256" key="1">
    <source>
        <dbReference type="ARBA" id="ARBA00005194"/>
    </source>
</evidence>
<dbReference type="InterPro" id="IPR001249">
    <property type="entry name" value="AcCoA_biotinCC"/>
</dbReference>
<organism evidence="12 13">
    <name type="scientific">Faecalimonas umbilicata</name>
    <dbReference type="NCBI Taxonomy" id="1912855"/>
    <lineage>
        <taxon>Bacteria</taxon>
        <taxon>Bacillati</taxon>
        <taxon>Bacillota</taxon>
        <taxon>Clostridia</taxon>
        <taxon>Lachnospirales</taxon>
        <taxon>Lachnospiraceae</taxon>
        <taxon>Faecalimonas</taxon>
    </lineage>
</organism>
<dbReference type="Pfam" id="PF00364">
    <property type="entry name" value="Biotin_lipoyl"/>
    <property type="match status" value="1"/>
</dbReference>
<dbReference type="AlphaFoldDB" id="A0A4R3JMV1"/>
<dbReference type="PRINTS" id="PR01071">
    <property type="entry name" value="ACOABIOTINCC"/>
</dbReference>
<keyword evidence="6 8" id="KW-0275">Fatty acid biosynthesis</keyword>
<keyword evidence="14" id="KW-1185">Reference proteome</keyword>
<dbReference type="EMBL" id="SLZV01000016">
    <property type="protein sequence ID" value="TCS66858.1"/>
    <property type="molecule type" value="Genomic_DNA"/>
</dbReference>
<dbReference type="CDD" id="cd06850">
    <property type="entry name" value="biotinyl_domain"/>
    <property type="match status" value="1"/>
</dbReference>
<feature type="compositionally biased region" description="Basic and acidic residues" evidence="9">
    <location>
        <begin position="66"/>
        <end position="84"/>
    </location>
</feature>
<comment type="function">
    <text evidence="8">This protein is a component of the acetyl coenzyme A carboxylase complex; first, biotin carboxylase catalyzes the carboxylation of the carrier protein and then the transcarboxylase transfers the carboxyl group to form malonyl-CoA.</text>
</comment>
<dbReference type="SUPFAM" id="SSF51230">
    <property type="entry name" value="Single hybrid motif"/>
    <property type="match status" value="1"/>
</dbReference>
<dbReference type="Proteomes" id="UP000702954">
    <property type="component" value="Unassembled WGS sequence"/>
</dbReference>
<feature type="region of interest" description="Disordered" evidence="9">
    <location>
        <begin position="34"/>
        <end position="84"/>
    </location>
</feature>
<name>A0A4R3JMV1_9FIRM</name>
<proteinExistence type="predicted"/>
<dbReference type="PROSITE" id="PS50968">
    <property type="entry name" value="BIOTINYL_LIPOYL"/>
    <property type="match status" value="1"/>
</dbReference>
<dbReference type="UniPathway" id="UPA00094"/>
<gene>
    <name evidence="12" type="ORF">EDD74_11635</name>
    <name evidence="11" type="ORF">FAEUMB_15130</name>
</gene>
<dbReference type="InterPro" id="IPR050709">
    <property type="entry name" value="Biotin_Carboxyl_Carrier/Decarb"/>
</dbReference>
<sequence length="178" mass="19396">METEQLIQLIQAVSASELTQFKYEEKGVKLSLRKGEKRTGYPAGTTAEGDMESQIGFSGNATSGKKMTEEEASRLDSQKEKKQENLVQSCEEVQEEPEGTIVTSPLVGTFYEAPAEGEAPYVKVGDIVQKGQMLAIVEAMKLMNDIESDFAGTVAEIYVANGEAVSYGQPLFRIVEGK</sequence>
<evidence type="ECO:0000256" key="7">
    <source>
        <dbReference type="ARBA" id="ARBA00023267"/>
    </source>
</evidence>
<dbReference type="EMBL" id="BHEO01000008">
    <property type="protein sequence ID" value="GBU04972.1"/>
    <property type="molecule type" value="Genomic_DNA"/>
</dbReference>
<reference evidence="11 14" key="1">
    <citation type="journal article" date="2018" name="Int. J. Syst. Evol. Microbiol.">
        <title>Draft Genome Sequence of Faecalimonas umbilicata JCM 30896T, an Acetate-Producing Bacterium Isolated from Human Feces.</title>
        <authorList>
            <person name="Sakamoto M."/>
            <person name="Ikeyama N."/>
            <person name="Yuki M."/>
            <person name="Ohkuma M."/>
        </authorList>
    </citation>
    <scope>NUCLEOTIDE SEQUENCE [LARGE SCALE GENOMIC DNA]</scope>
    <source>
        <strain evidence="11 14">EGH7</strain>
    </source>
</reference>
<comment type="pathway">
    <text evidence="1 8">Lipid metabolism; fatty acid biosynthesis.</text>
</comment>
<evidence type="ECO:0000259" key="10">
    <source>
        <dbReference type="PROSITE" id="PS50968"/>
    </source>
</evidence>
<evidence type="ECO:0000256" key="4">
    <source>
        <dbReference type="ARBA" id="ARBA00022832"/>
    </source>
</evidence>
<dbReference type="Proteomes" id="UP000294613">
    <property type="component" value="Unassembled WGS sequence"/>
</dbReference>
<evidence type="ECO:0000256" key="2">
    <source>
        <dbReference type="ARBA" id="ARBA00017562"/>
    </source>
</evidence>
<dbReference type="RefSeq" id="WP_116441622.1">
    <property type="nucleotide sequence ID" value="NZ_BHEO01000008.1"/>
</dbReference>
<dbReference type="GO" id="GO:0009317">
    <property type="term" value="C:acetyl-CoA carboxylase complex"/>
    <property type="evidence" value="ECO:0007669"/>
    <property type="project" value="InterPro"/>
</dbReference>
<dbReference type="PROSITE" id="PS00188">
    <property type="entry name" value="BIOTIN"/>
    <property type="match status" value="1"/>
</dbReference>
<dbReference type="GO" id="GO:0003989">
    <property type="term" value="F:acetyl-CoA carboxylase activity"/>
    <property type="evidence" value="ECO:0007669"/>
    <property type="project" value="InterPro"/>
</dbReference>
<dbReference type="InterPro" id="IPR001882">
    <property type="entry name" value="Biotin_BS"/>
</dbReference>
<dbReference type="PANTHER" id="PTHR45266">
    <property type="entry name" value="OXALOACETATE DECARBOXYLASE ALPHA CHAIN"/>
    <property type="match status" value="1"/>
</dbReference>
<evidence type="ECO:0000313" key="14">
    <source>
        <dbReference type="Proteomes" id="UP000702954"/>
    </source>
</evidence>
<evidence type="ECO:0000256" key="9">
    <source>
        <dbReference type="SAM" id="MobiDB-lite"/>
    </source>
</evidence>
<keyword evidence="5 8" id="KW-0443">Lipid metabolism</keyword>
<feature type="domain" description="Lipoyl-binding" evidence="10">
    <location>
        <begin position="98"/>
        <end position="175"/>
    </location>
</feature>
<dbReference type="GO" id="GO:0006633">
    <property type="term" value="P:fatty acid biosynthetic process"/>
    <property type="evidence" value="ECO:0007669"/>
    <property type="project" value="UniProtKB-UniPathway"/>
</dbReference>
<reference evidence="12 13" key="2">
    <citation type="submission" date="2019-03" db="EMBL/GenBank/DDBJ databases">
        <title>Genomic Encyclopedia of Type Strains, Phase IV (KMG-IV): sequencing the most valuable type-strain genomes for metagenomic binning, comparative biology and taxonomic classification.</title>
        <authorList>
            <person name="Goeker M."/>
        </authorList>
    </citation>
    <scope>NUCLEOTIDE SEQUENCE [LARGE SCALE GENOMIC DNA]</scope>
    <source>
        <strain evidence="12 13">DSM 103426</strain>
    </source>
</reference>
<evidence type="ECO:0000313" key="13">
    <source>
        <dbReference type="Proteomes" id="UP000294613"/>
    </source>
</evidence>
<evidence type="ECO:0000256" key="8">
    <source>
        <dbReference type="RuleBase" id="RU364072"/>
    </source>
</evidence>
<dbReference type="InterPro" id="IPR000089">
    <property type="entry name" value="Biotin_lipoyl"/>
</dbReference>
<accession>A0A4R3JMV1</accession>
<comment type="caution">
    <text evidence="12">The sequence shown here is derived from an EMBL/GenBank/DDBJ whole genome shotgun (WGS) entry which is preliminary data.</text>
</comment>
<feature type="compositionally biased region" description="Polar residues" evidence="9">
    <location>
        <begin position="55"/>
        <end position="65"/>
    </location>
</feature>
<dbReference type="InterPro" id="IPR011053">
    <property type="entry name" value="Single_hybrid_motif"/>
</dbReference>
<dbReference type="PANTHER" id="PTHR45266:SF3">
    <property type="entry name" value="OXALOACETATE DECARBOXYLASE ALPHA CHAIN"/>
    <property type="match status" value="1"/>
</dbReference>
<protein>
    <recommendedName>
        <fullName evidence="2 8">Biotin carboxyl carrier protein of acetyl-CoA carboxylase</fullName>
    </recommendedName>
</protein>
<evidence type="ECO:0000256" key="6">
    <source>
        <dbReference type="ARBA" id="ARBA00023160"/>
    </source>
</evidence>